<dbReference type="Proteomes" id="UP001253637">
    <property type="component" value="Segment"/>
</dbReference>
<sequence>MSFFLALLLWSSSPVSAGMATAVSRSLFWAYAHRADPQGESPPPVAAITLVKKRRKKMGSAGGGRRATGSLWFTSTTRPASVRHARPVACRPARRPIGTTRVEKQQTHPTPSAHQTDRHKQRDRLLAAKPPAHARATHNQTESNDRERRIGRQTKGEKKREMNAVQVPTPAETLAHHQRLMWAIIGVLALLATVLGVLYWEQRSRANPPGFKPCRPACAAADVCVDGVCRAPTFTCSDAQDCALCTNCVQTGVGAAAAYRCVPVPGCCDGKTCAVGQYCVDGQCRLLPGACRVDGDCAPTQRCDPTTGLCVSR</sequence>
<protein>
    <submittedName>
        <fullName evidence="3">Uncharacterized protein</fullName>
    </submittedName>
</protein>
<feature type="region of interest" description="Disordered" evidence="1">
    <location>
        <begin position="83"/>
        <end position="166"/>
    </location>
</feature>
<reference evidence="3" key="1">
    <citation type="submission" date="2021-04" db="EMBL/GenBank/DDBJ databases">
        <title>Draft Genome Sequence of Pandoravirus japonicus, Isolated from the Sabaishi River of Niigata, Japan.</title>
        <authorList>
            <person name="Hosokawa N."/>
            <person name="Takahashi H."/>
            <person name="Aoki K."/>
            <person name="Takemura M."/>
        </authorList>
    </citation>
    <scope>NUCLEOTIDE SEQUENCE</scope>
</reference>
<dbReference type="InterPro" id="IPR045367">
    <property type="entry name" value="DUF5885"/>
</dbReference>
<proteinExistence type="predicted"/>
<dbReference type="EMBL" id="LC625835">
    <property type="protein sequence ID" value="BCU03946.1"/>
    <property type="molecule type" value="Genomic_DNA"/>
</dbReference>
<evidence type="ECO:0000256" key="1">
    <source>
        <dbReference type="SAM" id="MobiDB-lite"/>
    </source>
</evidence>
<keyword evidence="2" id="KW-0472">Membrane</keyword>
<dbReference type="Pfam" id="PF19232">
    <property type="entry name" value="DUF5885"/>
    <property type="match status" value="1"/>
</dbReference>
<feature type="compositionally biased region" description="Basic and acidic residues" evidence="1">
    <location>
        <begin position="143"/>
        <end position="162"/>
    </location>
</feature>
<accession>A0A811BS81</accession>
<evidence type="ECO:0000313" key="3">
    <source>
        <dbReference type="EMBL" id="BCU03946.1"/>
    </source>
</evidence>
<keyword evidence="2" id="KW-0812">Transmembrane</keyword>
<evidence type="ECO:0000256" key="2">
    <source>
        <dbReference type="SAM" id="Phobius"/>
    </source>
</evidence>
<keyword evidence="2" id="KW-1133">Transmembrane helix</keyword>
<name>A0A811BS81_9VIRU</name>
<feature type="compositionally biased region" description="Basic and acidic residues" evidence="1">
    <location>
        <begin position="115"/>
        <end position="126"/>
    </location>
</feature>
<organism evidence="3 4">
    <name type="scientific">Pandoravirus japonicus</name>
    <dbReference type="NCBI Taxonomy" id="2823154"/>
    <lineage>
        <taxon>Viruses</taxon>
        <taxon>Pandoravirus</taxon>
    </lineage>
</organism>
<feature type="transmembrane region" description="Helical" evidence="2">
    <location>
        <begin position="180"/>
        <end position="200"/>
    </location>
</feature>
<evidence type="ECO:0000313" key="4">
    <source>
        <dbReference type="Proteomes" id="UP001253637"/>
    </source>
</evidence>